<organism evidence="10 11">
    <name type="scientific">Candidatus Nitrospira kreftii</name>
    <dbReference type="NCBI Taxonomy" id="2652173"/>
    <lineage>
        <taxon>Bacteria</taxon>
        <taxon>Pseudomonadati</taxon>
        <taxon>Nitrospirota</taxon>
        <taxon>Nitrospiria</taxon>
        <taxon>Nitrospirales</taxon>
        <taxon>Nitrospiraceae</taxon>
        <taxon>Nitrospira</taxon>
    </lineage>
</organism>
<feature type="domain" description="ABC-type uncharacterised transport system" evidence="7">
    <location>
        <begin position="568"/>
        <end position="865"/>
    </location>
</feature>
<keyword evidence="2" id="KW-1003">Cell membrane</keyword>
<evidence type="ECO:0000259" key="7">
    <source>
        <dbReference type="Pfam" id="PF09822"/>
    </source>
</evidence>
<evidence type="ECO:0000313" key="10">
    <source>
        <dbReference type="EMBL" id="QPD05683.1"/>
    </source>
</evidence>
<evidence type="ECO:0000256" key="5">
    <source>
        <dbReference type="ARBA" id="ARBA00023136"/>
    </source>
</evidence>
<feature type="transmembrane region" description="Helical" evidence="6">
    <location>
        <begin position="255"/>
        <end position="273"/>
    </location>
</feature>
<dbReference type="AlphaFoldDB" id="A0A7S8FGZ3"/>
<feature type="domain" description="ABC-2 type transporter transmembrane" evidence="8">
    <location>
        <begin position="61"/>
        <end position="181"/>
    </location>
</feature>
<dbReference type="Pfam" id="PF12698">
    <property type="entry name" value="ABC2_membrane_3"/>
    <property type="match status" value="1"/>
</dbReference>
<dbReference type="EMBL" id="CP047423">
    <property type="protein sequence ID" value="QPD05683.1"/>
    <property type="molecule type" value="Genomic_DNA"/>
</dbReference>
<feature type="transmembrane region" description="Helical" evidence="6">
    <location>
        <begin position="99"/>
        <end position="121"/>
    </location>
</feature>
<feature type="transmembrane region" description="Helical" evidence="6">
    <location>
        <begin position="220"/>
        <end position="243"/>
    </location>
</feature>
<feature type="transmembrane region" description="Helical" evidence="6">
    <location>
        <begin position="133"/>
        <end position="153"/>
    </location>
</feature>
<proteinExistence type="predicted"/>
<dbReference type="PANTHER" id="PTHR30294:SF29">
    <property type="entry name" value="MULTIDRUG ABC TRANSPORTER PERMEASE YBHS-RELATED"/>
    <property type="match status" value="1"/>
</dbReference>
<dbReference type="InterPro" id="IPR051449">
    <property type="entry name" value="ABC-2_transporter_component"/>
</dbReference>
<evidence type="ECO:0000259" key="9">
    <source>
        <dbReference type="Pfam" id="PF23357"/>
    </source>
</evidence>
<evidence type="ECO:0000259" key="8">
    <source>
        <dbReference type="Pfam" id="PF12698"/>
    </source>
</evidence>
<dbReference type="KEGG" id="nkf:Nkreftii_003457"/>
<accession>A0A7S8FGZ3</accession>
<comment type="subcellular location">
    <subcellularLocation>
        <location evidence="1">Cell membrane</location>
        <topology evidence="1">Multi-pass membrane protein</topology>
    </subcellularLocation>
</comment>
<evidence type="ECO:0000313" key="11">
    <source>
        <dbReference type="Proteomes" id="UP000593737"/>
    </source>
</evidence>
<name>A0A7S8FGZ3_9BACT</name>
<feature type="transmembrane region" description="Helical" evidence="6">
    <location>
        <begin position="60"/>
        <end position="78"/>
    </location>
</feature>
<dbReference type="PANTHER" id="PTHR30294">
    <property type="entry name" value="MEMBRANE COMPONENT OF ABC TRANSPORTER YHHJ-RELATED"/>
    <property type="match status" value="1"/>
</dbReference>
<protein>
    <submittedName>
        <fullName evidence="10">ABC transporter permease</fullName>
    </submittedName>
</protein>
<dbReference type="GO" id="GO:0140359">
    <property type="term" value="F:ABC-type transporter activity"/>
    <property type="evidence" value="ECO:0007669"/>
    <property type="project" value="InterPro"/>
</dbReference>
<evidence type="ECO:0000256" key="4">
    <source>
        <dbReference type="ARBA" id="ARBA00022989"/>
    </source>
</evidence>
<evidence type="ECO:0000256" key="1">
    <source>
        <dbReference type="ARBA" id="ARBA00004651"/>
    </source>
</evidence>
<dbReference type="GO" id="GO:0005886">
    <property type="term" value="C:plasma membrane"/>
    <property type="evidence" value="ECO:0007669"/>
    <property type="project" value="UniProtKB-SubCell"/>
</dbReference>
<sequence length="950" mass="105275">MREFLPVIRRVTRKEFRGFFSTPAAYLFVGAFLTLVLFMFFWLETFFARNIADVRPLFEWLPLLLIFLVAALTMRGWAEERVAGTLESLLTAPVRPLELVLGKFFASLLLVAIALLLTLPLPVTVSMLGPLDWGPVIGGYVATLFLAAAYVAIGLYMSVRTDNSIVALILTSVVCGLFYLIGAETITTLFGHDVGSRLALLGTGTRFESISRGVLDLRDLYYYCSIVGVFLTLNVFSLERIRWAGNPTSQRHRQWAWVAGLTAANFIAGNLWLGSITHARIDLTNGNLYSLSQLTQQQLTQLREPLLIRGYFSAKTHPLLAPLVPRLKDLLQEYVVASRGRARVEIIDPTRDRDAEEEAAARYGVRPVPFQTADRYQAAVVSSYFDLVIAYGDQHERLGFQDLIEVKVYTQDHLDVVLKDPEYAITRAVRKVAGAYQTGGNVFDNLSRSVTFQGYMSPDKRLPKALRDLRADLEVLLKELGKAAGDRFAVRFVDPDAEGGRLAEELQTKYGFRPQIVSPLDPNPFWFYMVLEADGEVVQVPLPTTLSKEELKHAVEAALQRLTSGALKTVAIVKPQGTGLGDPRYTELEKTLAENVRVKDADLKNGRVPAEADLLLVLAPDQLDDKQRFAIDQFLMQGGSVIVTTSPFDVRIAGALTATKKTSGLHEWLAHHGITIEETMVLDPHNAALPVPVERQLGGITVREIRMLPYPHFPDLRKEGLSQSSPITASLGQLTINWASPVTVDAEKNKGRTVSELARSSATSWTSASQNILPDYQSYPDTGFPVGDEQVGSLMAVAVEGRFDSFYKGKESPLTSKGDNAGSDKDVAAQGTGIINHSPDSARLILVASNTFASDMATELVSQGLSTRYTKPLEFIQNTVDWSLEDRSLLALRGRTQLARTLDPLPEGRHQLWESANYGLALIGLLAIWIWRRRVAVADQRRYQQVLREA</sequence>
<evidence type="ECO:0000256" key="3">
    <source>
        <dbReference type="ARBA" id="ARBA00022692"/>
    </source>
</evidence>
<keyword evidence="4 6" id="KW-1133">Transmembrane helix</keyword>
<dbReference type="InterPro" id="IPR055396">
    <property type="entry name" value="DUF7088"/>
</dbReference>
<evidence type="ECO:0000256" key="6">
    <source>
        <dbReference type="SAM" id="Phobius"/>
    </source>
</evidence>
<dbReference type="InterPro" id="IPR013525">
    <property type="entry name" value="ABC2_TM"/>
</dbReference>
<dbReference type="Pfam" id="PF23357">
    <property type="entry name" value="DUF7088"/>
    <property type="match status" value="2"/>
</dbReference>
<feature type="domain" description="DUF7088" evidence="9">
    <location>
        <begin position="441"/>
        <end position="517"/>
    </location>
</feature>
<feature type="transmembrane region" description="Helical" evidence="6">
    <location>
        <begin position="915"/>
        <end position="932"/>
    </location>
</feature>
<feature type="transmembrane region" description="Helical" evidence="6">
    <location>
        <begin position="20"/>
        <end position="40"/>
    </location>
</feature>
<keyword evidence="5 6" id="KW-0472">Membrane</keyword>
<reference evidence="10 11" key="1">
    <citation type="journal article" date="2020" name="ISME J.">
        <title>Enrichment and physiological characterization of a novel comammox Nitrospira indicates ammonium inhibition of complete nitrification.</title>
        <authorList>
            <person name="Sakoula D."/>
            <person name="Koch H."/>
            <person name="Frank J."/>
            <person name="Jetten M.S.M."/>
            <person name="van Kessel M.A.H.J."/>
            <person name="Lucker S."/>
        </authorList>
    </citation>
    <scope>NUCLEOTIDE SEQUENCE [LARGE SCALE GENOMIC DNA]</scope>
    <source>
        <strain evidence="10">Comreactor17</strain>
    </source>
</reference>
<feature type="transmembrane region" description="Helical" evidence="6">
    <location>
        <begin position="165"/>
        <end position="182"/>
    </location>
</feature>
<gene>
    <name evidence="10" type="ORF">Nkreftii_003457</name>
</gene>
<feature type="domain" description="DUF7088" evidence="9">
    <location>
        <begin position="287"/>
        <end position="389"/>
    </location>
</feature>
<dbReference type="InterPro" id="IPR019196">
    <property type="entry name" value="ABC_transp_unknown"/>
</dbReference>
<keyword evidence="3 6" id="KW-0812">Transmembrane</keyword>
<dbReference type="Pfam" id="PF09822">
    <property type="entry name" value="ABC_transp_aux"/>
    <property type="match status" value="1"/>
</dbReference>
<evidence type="ECO:0000256" key="2">
    <source>
        <dbReference type="ARBA" id="ARBA00022475"/>
    </source>
</evidence>
<dbReference type="Proteomes" id="UP000593737">
    <property type="component" value="Chromosome"/>
</dbReference>